<keyword evidence="4" id="KW-1185">Reference proteome</keyword>
<keyword evidence="2" id="KW-0812">Transmembrane</keyword>
<feature type="transmembrane region" description="Helical" evidence="2">
    <location>
        <begin position="48"/>
        <end position="68"/>
    </location>
</feature>
<evidence type="ECO:0000256" key="1">
    <source>
        <dbReference type="SAM" id="MobiDB-lite"/>
    </source>
</evidence>
<sequence>MINWNRNAVAAYAPAMVGWCLALASGLRLEQLRDDRLAQAMLPLLHGGVVASLVLTLACTVVASVLLWRGGHRDRGAIEAGTTTARHPSAGTGTAHAGRR</sequence>
<dbReference type="EMBL" id="LLXV01000061">
    <property type="protein sequence ID" value="KRG48249.1"/>
    <property type="molecule type" value="Genomic_DNA"/>
</dbReference>
<dbReference type="Proteomes" id="UP000051757">
    <property type="component" value="Unassembled WGS sequence"/>
</dbReference>
<evidence type="ECO:0000256" key="2">
    <source>
        <dbReference type="SAM" id="Phobius"/>
    </source>
</evidence>
<dbReference type="OrthoDB" id="6046436at2"/>
<keyword evidence="2" id="KW-1133">Transmembrane helix</keyword>
<accession>A0A0R0AU93</accession>
<evidence type="ECO:0000313" key="3">
    <source>
        <dbReference type="EMBL" id="KRG48249.1"/>
    </source>
</evidence>
<name>A0A0R0AU93_9GAMM</name>
<feature type="region of interest" description="Disordered" evidence="1">
    <location>
        <begin position="78"/>
        <end position="100"/>
    </location>
</feature>
<comment type="caution">
    <text evidence="3">The sequence shown here is derived from an EMBL/GenBank/DDBJ whole genome shotgun (WGS) entry which is preliminary data.</text>
</comment>
<evidence type="ECO:0008006" key="5">
    <source>
        <dbReference type="Google" id="ProtNLM"/>
    </source>
</evidence>
<protein>
    <recommendedName>
        <fullName evidence="5">Transmembrane protein</fullName>
    </recommendedName>
</protein>
<reference evidence="3 4" key="1">
    <citation type="journal article" date="2016" name="Front. Microbiol.">
        <title>Genome Sequence of Type Strains of Genus Stenotrophomonas.</title>
        <authorList>
            <person name="Patil P.P."/>
            <person name="Midha S."/>
            <person name="Kumar S."/>
            <person name="Patil P.B."/>
        </authorList>
    </citation>
    <scope>NUCLEOTIDE SEQUENCE [LARGE SCALE GENOMIC DNA]</scope>
    <source>
        <strain evidence="3 4">LMG 978</strain>
    </source>
</reference>
<gene>
    <name evidence="3" type="ORF">ARC23_17385</name>
</gene>
<organism evidence="3 4">
    <name type="scientific">Stenotrophomonas beteli</name>
    <dbReference type="NCBI Taxonomy" id="3384461"/>
    <lineage>
        <taxon>Bacteria</taxon>
        <taxon>Pseudomonadati</taxon>
        <taxon>Pseudomonadota</taxon>
        <taxon>Gammaproteobacteria</taxon>
        <taxon>Lysobacterales</taxon>
        <taxon>Lysobacteraceae</taxon>
        <taxon>Stenotrophomonas</taxon>
        <taxon>Stenotrophomonas maltophilia group</taxon>
    </lineage>
</organism>
<keyword evidence="2" id="KW-0472">Membrane</keyword>
<proteinExistence type="predicted"/>
<dbReference type="AlphaFoldDB" id="A0A0R0AU93"/>
<evidence type="ECO:0000313" key="4">
    <source>
        <dbReference type="Proteomes" id="UP000051757"/>
    </source>
</evidence>